<protein>
    <recommendedName>
        <fullName evidence="7">Galactose-1-phosphate uridylyltransferase</fullName>
        <ecNumber evidence="7">2.7.7.12</ecNumber>
    </recommendedName>
</protein>
<feature type="active site" description="Tele-UMP-histidine intermediate" evidence="8">
    <location>
        <position position="161"/>
    </location>
</feature>
<organism evidence="12 13">
    <name type="scientific">Candidatus Berkelbacteria bacterium RIFCSPLOWO2_01_FULL_50_28</name>
    <dbReference type="NCBI Taxonomy" id="1797471"/>
    <lineage>
        <taxon>Bacteria</taxon>
        <taxon>Candidatus Berkelbacteria</taxon>
    </lineage>
</organism>
<dbReference type="NCBIfam" id="TIGR00209">
    <property type="entry name" value="galT_1"/>
    <property type="match status" value="1"/>
</dbReference>
<dbReference type="EC" id="2.7.7.12" evidence="7"/>
<evidence type="ECO:0000256" key="6">
    <source>
        <dbReference type="ARBA" id="ARBA00023277"/>
    </source>
</evidence>
<dbReference type="UniPathway" id="UPA00214"/>
<sequence>MPQLRQNIITGEWVVIAPERAKRPSDFVSGESLKADTGKPCPFCLGGPAYKQVLRDYESEDFYTIPNAFPAFLEDPTSCSHRTYHVEDDFYSARPSTGGHDVIVSKHHDEQLFDFRQSTWEAMLLMAKRRYIYWRHDCNTSYAMLIYNQGARAGASIFHPHAQLMASNIIPNQVSREIHGAQSYFEQNGSCVFCDLVTHEIKEKARVVAATDNFIAFTFYAARFPFETWVMPKGHSACFETQSATQLRELAGLMKDVIGKLGLTLKRPSLNFYIHDLPSTVENADYYHWHIEITPRVTHYGGYELGSGVIIDVMSPEVAAKYLKKG</sequence>
<comment type="caution">
    <text evidence="12">The sequence shown here is derived from an EMBL/GenBank/DDBJ whole genome shotgun (WGS) entry which is preliminary data.</text>
</comment>
<comment type="cofactor">
    <cofactor evidence="9">
        <name>Zn(2+)</name>
        <dbReference type="ChEBI" id="CHEBI:29105"/>
    </cofactor>
    <text evidence="9">Binds 1 zinc ion per subunit.</text>
</comment>
<keyword evidence="4 9" id="KW-0479">Metal-binding</keyword>
<accession>A0A1F5ED06</accession>
<keyword evidence="3 12" id="KW-0548">Nucleotidyltransferase</keyword>
<dbReference type="InterPro" id="IPR005849">
    <property type="entry name" value="GalP_Utransf_N"/>
</dbReference>
<feature type="binding site" evidence="9">
    <location>
        <position position="41"/>
    </location>
    <ligand>
        <name>Zn(2+)</name>
        <dbReference type="ChEBI" id="CHEBI:29105"/>
    </ligand>
</feature>
<dbReference type="PANTHER" id="PTHR42763">
    <property type="entry name" value="ADP-GLUCOSE PHOSPHORYLASE"/>
    <property type="match status" value="1"/>
</dbReference>
<evidence type="ECO:0000256" key="2">
    <source>
        <dbReference type="ARBA" id="ARBA00022679"/>
    </source>
</evidence>
<evidence type="ECO:0000313" key="13">
    <source>
        <dbReference type="Proteomes" id="UP000177481"/>
    </source>
</evidence>
<dbReference type="Proteomes" id="UP000177481">
    <property type="component" value="Unassembled WGS sequence"/>
</dbReference>
<evidence type="ECO:0000256" key="4">
    <source>
        <dbReference type="ARBA" id="ARBA00022723"/>
    </source>
</evidence>
<dbReference type="EMBL" id="MEZX01000001">
    <property type="protein sequence ID" value="OGD65136.1"/>
    <property type="molecule type" value="Genomic_DNA"/>
</dbReference>
<dbReference type="SUPFAM" id="SSF54197">
    <property type="entry name" value="HIT-like"/>
    <property type="match status" value="2"/>
</dbReference>
<evidence type="ECO:0000259" key="10">
    <source>
        <dbReference type="Pfam" id="PF01087"/>
    </source>
</evidence>
<feature type="domain" description="Galactose-1-phosphate uridyl transferase N-terminal" evidence="10">
    <location>
        <begin position="3"/>
        <end position="171"/>
    </location>
</feature>
<dbReference type="InterPro" id="IPR001937">
    <property type="entry name" value="GalP_UDPtransf1"/>
</dbReference>
<proteinExistence type="inferred from homology"/>
<keyword evidence="5 9" id="KW-0862">Zinc</keyword>
<dbReference type="STRING" id="1797471.A3A71_03585"/>
<feature type="binding site" evidence="9">
    <location>
        <position position="44"/>
    </location>
    <ligand>
        <name>Zn(2+)</name>
        <dbReference type="ChEBI" id="CHEBI:29105"/>
    </ligand>
</feature>
<dbReference type="InterPro" id="IPR053177">
    <property type="entry name" value="ADP-glucose_phosphorylase"/>
</dbReference>
<evidence type="ECO:0000256" key="3">
    <source>
        <dbReference type="ARBA" id="ARBA00022695"/>
    </source>
</evidence>
<dbReference type="InterPro" id="IPR005850">
    <property type="entry name" value="GalP_Utransf_C"/>
</dbReference>
<name>A0A1F5ED06_9BACT</name>
<evidence type="ECO:0000256" key="5">
    <source>
        <dbReference type="ARBA" id="ARBA00022833"/>
    </source>
</evidence>
<dbReference type="GO" id="GO:0006012">
    <property type="term" value="P:galactose metabolic process"/>
    <property type="evidence" value="ECO:0007669"/>
    <property type="project" value="UniProtKB-UniRule"/>
</dbReference>
<dbReference type="InterPro" id="IPR036265">
    <property type="entry name" value="HIT-like_sf"/>
</dbReference>
<evidence type="ECO:0000259" key="11">
    <source>
        <dbReference type="Pfam" id="PF02744"/>
    </source>
</evidence>
<evidence type="ECO:0000256" key="9">
    <source>
        <dbReference type="PIRSR" id="PIRSR000808-3"/>
    </source>
</evidence>
<dbReference type="Pfam" id="PF02744">
    <property type="entry name" value="GalP_UDP_tr_C"/>
    <property type="match status" value="1"/>
</dbReference>
<comment type="similarity">
    <text evidence="1">Belongs to the galactose-1-phosphate uridylyltransferase type 1 family.</text>
</comment>
<dbReference type="PANTHER" id="PTHR42763:SF2">
    <property type="entry name" value="ADP-GLUCOSE PHOSPHORYLASE"/>
    <property type="match status" value="1"/>
</dbReference>
<gene>
    <name evidence="12" type="ORF">A3A71_03585</name>
</gene>
<feature type="binding site" evidence="9">
    <location>
        <position position="159"/>
    </location>
    <ligand>
        <name>Zn(2+)</name>
        <dbReference type="ChEBI" id="CHEBI:29105"/>
    </ligand>
</feature>
<evidence type="ECO:0000313" key="12">
    <source>
        <dbReference type="EMBL" id="OGD65136.1"/>
    </source>
</evidence>
<evidence type="ECO:0000256" key="7">
    <source>
        <dbReference type="NCBIfam" id="TIGR00209"/>
    </source>
</evidence>
<dbReference type="Pfam" id="PF01087">
    <property type="entry name" value="GalP_UDP_transf"/>
    <property type="match status" value="1"/>
</dbReference>
<dbReference type="PIRSF" id="PIRSF000808">
    <property type="entry name" value="GalT"/>
    <property type="match status" value="1"/>
</dbReference>
<feature type="domain" description="Galactose-1-phosphate uridyl transferase C-terminal" evidence="11">
    <location>
        <begin position="181"/>
        <end position="292"/>
    </location>
</feature>
<reference evidence="12 13" key="1">
    <citation type="journal article" date="2016" name="Nat. Commun.">
        <title>Thousands of microbial genomes shed light on interconnected biogeochemical processes in an aquifer system.</title>
        <authorList>
            <person name="Anantharaman K."/>
            <person name="Brown C.T."/>
            <person name="Hug L.A."/>
            <person name="Sharon I."/>
            <person name="Castelle C.J."/>
            <person name="Probst A.J."/>
            <person name="Thomas B.C."/>
            <person name="Singh A."/>
            <person name="Wilkins M.J."/>
            <person name="Karaoz U."/>
            <person name="Brodie E.L."/>
            <person name="Williams K.H."/>
            <person name="Hubbard S.S."/>
            <person name="Banfield J.F."/>
        </authorList>
    </citation>
    <scope>NUCLEOTIDE SEQUENCE [LARGE SCALE GENOMIC DNA]</scope>
</reference>
<evidence type="ECO:0000256" key="1">
    <source>
        <dbReference type="ARBA" id="ARBA00010951"/>
    </source>
</evidence>
<evidence type="ECO:0000256" key="8">
    <source>
        <dbReference type="PIRSR" id="PIRSR000808-1"/>
    </source>
</evidence>
<feature type="binding site" evidence="9">
    <location>
        <position position="108"/>
    </location>
    <ligand>
        <name>Zn(2+)</name>
        <dbReference type="ChEBI" id="CHEBI:29105"/>
    </ligand>
</feature>
<dbReference type="AlphaFoldDB" id="A0A1F5ED06"/>
<keyword evidence="2 12" id="KW-0808">Transferase</keyword>
<dbReference type="Gene3D" id="3.30.428.10">
    <property type="entry name" value="HIT-like"/>
    <property type="match status" value="2"/>
</dbReference>
<keyword evidence="6" id="KW-0119">Carbohydrate metabolism</keyword>
<dbReference type="GO" id="GO:0008108">
    <property type="term" value="F:UDP-glucose:hexose-1-phosphate uridylyltransferase activity"/>
    <property type="evidence" value="ECO:0007669"/>
    <property type="project" value="UniProtKB-UniRule"/>
</dbReference>
<dbReference type="GO" id="GO:0008270">
    <property type="term" value="F:zinc ion binding"/>
    <property type="evidence" value="ECO:0007669"/>
    <property type="project" value="InterPro"/>
</dbReference>